<feature type="compositionally biased region" description="Polar residues" evidence="1">
    <location>
        <begin position="152"/>
        <end position="161"/>
    </location>
</feature>
<name>A0A6A6HHU7_VIRVR</name>
<dbReference type="EMBL" id="ML991779">
    <property type="protein sequence ID" value="KAF2237676.1"/>
    <property type="molecule type" value="Genomic_DNA"/>
</dbReference>
<dbReference type="Proteomes" id="UP000800092">
    <property type="component" value="Unassembled WGS sequence"/>
</dbReference>
<proteinExistence type="predicted"/>
<protein>
    <submittedName>
        <fullName evidence="2">Uncharacterized protein</fullName>
    </submittedName>
</protein>
<organism evidence="2 3">
    <name type="scientific">Viridothelium virens</name>
    <name type="common">Speckled blister lichen</name>
    <name type="synonym">Trypethelium virens</name>
    <dbReference type="NCBI Taxonomy" id="1048519"/>
    <lineage>
        <taxon>Eukaryota</taxon>
        <taxon>Fungi</taxon>
        <taxon>Dikarya</taxon>
        <taxon>Ascomycota</taxon>
        <taxon>Pezizomycotina</taxon>
        <taxon>Dothideomycetes</taxon>
        <taxon>Dothideomycetes incertae sedis</taxon>
        <taxon>Trypetheliales</taxon>
        <taxon>Trypetheliaceae</taxon>
        <taxon>Viridothelium</taxon>
    </lineage>
</organism>
<evidence type="ECO:0000313" key="2">
    <source>
        <dbReference type="EMBL" id="KAF2237676.1"/>
    </source>
</evidence>
<keyword evidence="3" id="KW-1185">Reference proteome</keyword>
<accession>A0A6A6HHU7</accession>
<feature type="compositionally biased region" description="Polar residues" evidence="1">
    <location>
        <begin position="64"/>
        <end position="82"/>
    </location>
</feature>
<gene>
    <name evidence="2" type="ORF">EV356DRAFT_574077</name>
</gene>
<evidence type="ECO:0000256" key="1">
    <source>
        <dbReference type="SAM" id="MobiDB-lite"/>
    </source>
</evidence>
<reference evidence="2" key="1">
    <citation type="journal article" date="2020" name="Stud. Mycol.">
        <title>101 Dothideomycetes genomes: a test case for predicting lifestyles and emergence of pathogens.</title>
        <authorList>
            <person name="Haridas S."/>
            <person name="Albert R."/>
            <person name="Binder M."/>
            <person name="Bloem J."/>
            <person name="Labutti K."/>
            <person name="Salamov A."/>
            <person name="Andreopoulos B."/>
            <person name="Baker S."/>
            <person name="Barry K."/>
            <person name="Bills G."/>
            <person name="Bluhm B."/>
            <person name="Cannon C."/>
            <person name="Castanera R."/>
            <person name="Culley D."/>
            <person name="Daum C."/>
            <person name="Ezra D."/>
            <person name="Gonzalez J."/>
            <person name="Henrissat B."/>
            <person name="Kuo A."/>
            <person name="Liang C."/>
            <person name="Lipzen A."/>
            <person name="Lutzoni F."/>
            <person name="Magnuson J."/>
            <person name="Mondo S."/>
            <person name="Nolan M."/>
            <person name="Ohm R."/>
            <person name="Pangilinan J."/>
            <person name="Park H.-J."/>
            <person name="Ramirez L."/>
            <person name="Alfaro M."/>
            <person name="Sun H."/>
            <person name="Tritt A."/>
            <person name="Yoshinaga Y."/>
            <person name="Zwiers L.-H."/>
            <person name="Turgeon B."/>
            <person name="Goodwin S."/>
            <person name="Spatafora J."/>
            <person name="Crous P."/>
            <person name="Grigoriev I."/>
        </authorList>
    </citation>
    <scope>NUCLEOTIDE SEQUENCE</scope>
    <source>
        <strain evidence="2">Tuck. ex Michener</strain>
    </source>
</reference>
<feature type="compositionally biased region" description="Basic and acidic residues" evidence="1">
    <location>
        <begin position="52"/>
        <end position="63"/>
    </location>
</feature>
<evidence type="ECO:0000313" key="3">
    <source>
        <dbReference type="Proteomes" id="UP000800092"/>
    </source>
</evidence>
<feature type="region of interest" description="Disordered" evidence="1">
    <location>
        <begin position="1"/>
        <end position="244"/>
    </location>
</feature>
<sequence>MDPPSAGSEESSAVNGGDRTHVECQQSIGASTDYGEPGAVREPLTTGMLADSSRHGFDADHATPRSTDAENGSSKDVNQISSDPDMPDGHGENSGEPHQMIPPTESVDFRQRAHAPIDQSVSNADSAHRTTEKNTTNQDYQGNGRPGLRNQVIFSWQNDSPATLPPPELPRTIGMQRDNCLNSRGSDRSSRRSWPVHLSMGSNSPNTRDRERLRVVERVDRCIRQSSQESEGERPAYDSDVDIE</sequence>
<feature type="compositionally biased region" description="Basic and acidic residues" evidence="1">
    <location>
        <begin position="207"/>
        <end position="223"/>
    </location>
</feature>
<dbReference type="AlphaFoldDB" id="A0A6A6HHU7"/>